<sequence>MRPRCKGIWLRAPGDAGPACPDGLVRSWHVNGCAPCPRAPYMGSERGAASLDWADPGRSKCGHAAVTSIPLGDEGWRLSSPRTRPMVMLRPRRWVSDGSGALRGSRRVLFIGRGPDVGPTGHCPGDPKRPQRVHFMRGRGSTHQYTVHALMWGPPVTAQGTPYSKGLPPCPLHWPGAGGVSSQSVP</sequence>
<dbReference type="Proteomes" id="UP001066276">
    <property type="component" value="Chromosome 8"/>
</dbReference>
<proteinExistence type="predicted"/>
<protein>
    <submittedName>
        <fullName evidence="1">Uncharacterized protein</fullName>
    </submittedName>
</protein>
<reference evidence="1" key="1">
    <citation type="journal article" date="2022" name="bioRxiv">
        <title>Sequencing and chromosome-scale assembly of the giantPleurodeles waltlgenome.</title>
        <authorList>
            <person name="Brown T."/>
            <person name="Elewa A."/>
            <person name="Iarovenko S."/>
            <person name="Subramanian E."/>
            <person name="Araus A.J."/>
            <person name="Petzold A."/>
            <person name="Susuki M."/>
            <person name="Suzuki K.-i.T."/>
            <person name="Hayashi T."/>
            <person name="Toyoda A."/>
            <person name="Oliveira C."/>
            <person name="Osipova E."/>
            <person name="Leigh N.D."/>
            <person name="Simon A."/>
            <person name="Yun M.H."/>
        </authorList>
    </citation>
    <scope>NUCLEOTIDE SEQUENCE</scope>
    <source>
        <strain evidence="1">20211129_DDA</strain>
        <tissue evidence="1">Liver</tissue>
    </source>
</reference>
<accession>A0AAV7N8N7</accession>
<organism evidence="1 2">
    <name type="scientific">Pleurodeles waltl</name>
    <name type="common">Iberian ribbed newt</name>
    <dbReference type="NCBI Taxonomy" id="8319"/>
    <lineage>
        <taxon>Eukaryota</taxon>
        <taxon>Metazoa</taxon>
        <taxon>Chordata</taxon>
        <taxon>Craniata</taxon>
        <taxon>Vertebrata</taxon>
        <taxon>Euteleostomi</taxon>
        <taxon>Amphibia</taxon>
        <taxon>Batrachia</taxon>
        <taxon>Caudata</taxon>
        <taxon>Salamandroidea</taxon>
        <taxon>Salamandridae</taxon>
        <taxon>Pleurodelinae</taxon>
        <taxon>Pleurodeles</taxon>
    </lineage>
</organism>
<evidence type="ECO:0000313" key="1">
    <source>
        <dbReference type="EMBL" id="KAJ1111824.1"/>
    </source>
</evidence>
<comment type="caution">
    <text evidence="1">The sequence shown here is derived from an EMBL/GenBank/DDBJ whole genome shotgun (WGS) entry which is preliminary data.</text>
</comment>
<name>A0AAV7N8N7_PLEWA</name>
<dbReference type="AlphaFoldDB" id="A0AAV7N8N7"/>
<evidence type="ECO:0000313" key="2">
    <source>
        <dbReference type="Proteomes" id="UP001066276"/>
    </source>
</evidence>
<gene>
    <name evidence="1" type="ORF">NDU88_000097</name>
</gene>
<dbReference type="EMBL" id="JANPWB010000012">
    <property type="protein sequence ID" value="KAJ1111824.1"/>
    <property type="molecule type" value="Genomic_DNA"/>
</dbReference>
<keyword evidence="2" id="KW-1185">Reference proteome</keyword>